<comment type="cofactor">
    <cofactor evidence="1 5">
        <name>FAD</name>
        <dbReference type="ChEBI" id="CHEBI:57692"/>
    </cofactor>
</comment>
<protein>
    <recommendedName>
        <fullName evidence="6">Glucose-methanol-choline oxidoreductase N-terminal domain-containing protein</fullName>
    </recommendedName>
</protein>
<dbReference type="SUPFAM" id="SSF51905">
    <property type="entry name" value="FAD/NAD(P)-binding domain"/>
    <property type="match status" value="1"/>
</dbReference>
<keyword evidence="3" id="KW-0285">Flavoprotein</keyword>
<dbReference type="AlphaFoldDB" id="A0A317EDW1"/>
<evidence type="ECO:0000313" key="8">
    <source>
        <dbReference type="Proteomes" id="UP000245461"/>
    </source>
</evidence>
<comment type="similarity">
    <text evidence="2">Belongs to the GMC oxidoreductase family.</text>
</comment>
<dbReference type="EMBL" id="QGLE01000004">
    <property type="protein sequence ID" value="PWR24320.1"/>
    <property type="molecule type" value="Genomic_DNA"/>
</dbReference>
<dbReference type="Pfam" id="PF00732">
    <property type="entry name" value="GMC_oxred_N"/>
    <property type="match status" value="1"/>
</dbReference>
<dbReference type="GO" id="GO:0050660">
    <property type="term" value="F:flavin adenine dinucleotide binding"/>
    <property type="evidence" value="ECO:0007669"/>
    <property type="project" value="InterPro"/>
</dbReference>
<reference evidence="7 8" key="1">
    <citation type="submission" date="2018-05" db="EMBL/GenBank/DDBJ databases">
        <title>Zavarzinia sp. HR-AS.</title>
        <authorList>
            <person name="Lee Y."/>
            <person name="Jeon C.O."/>
        </authorList>
    </citation>
    <scope>NUCLEOTIDE SEQUENCE [LARGE SCALE GENOMIC DNA]</scope>
    <source>
        <strain evidence="7 8">HR-AS</strain>
    </source>
</reference>
<proteinExistence type="inferred from homology"/>
<dbReference type="Gene3D" id="3.30.410.40">
    <property type="match status" value="1"/>
</dbReference>
<dbReference type="Gene3D" id="3.50.50.60">
    <property type="entry name" value="FAD/NAD(P)-binding domain"/>
    <property type="match status" value="1"/>
</dbReference>
<evidence type="ECO:0000256" key="3">
    <source>
        <dbReference type="ARBA" id="ARBA00022630"/>
    </source>
</evidence>
<accession>A0A317EDW1</accession>
<evidence type="ECO:0000259" key="6">
    <source>
        <dbReference type="PROSITE" id="PS00624"/>
    </source>
</evidence>
<dbReference type="RefSeq" id="WP_109905032.1">
    <property type="nucleotide sequence ID" value="NZ_QGLE01000004.1"/>
</dbReference>
<feature type="domain" description="Glucose-methanol-choline oxidoreductase N-terminal" evidence="6">
    <location>
        <begin position="234"/>
        <end position="248"/>
    </location>
</feature>
<feature type="binding site" evidence="5">
    <location>
        <position position="315"/>
    </location>
    <ligand>
        <name>substrate</name>
    </ligand>
</feature>
<dbReference type="PANTHER" id="PTHR11552:SF147">
    <property type="entry name" value="CHOLINE DEHYDROGENASE, MITOCHONDRIAL"/>
    <property type="match status" value="1"/>
</dbReference>
<feature type="binding site" evidence="5">
    <location>
        <begin position="90"/>
        <end position="93"/>
    </location>
    <ligand>
        <name>FAD</name>
        <dbReference type="ChEBI" id="CHEBI:57692"/>
    </ligand>
</feature>
<evidence type="ECO:0000256" key="4">
    <source>
        <dbReference type="ARBA" id="ARBA00022827"/>
    </source>
</evidence>
<dbReference type="OrthoDB" id="9798604at2"/>
<dbReference type="InterPro" id="IPR000172">
    <property type="entry name" value="GMC_OxRdtase_N"/>
</dbReference>
<dbReference type="InterPro" id="IPR012132">
    <property type="entry name" value="GMC_OxRdtase"/>
</dbReference>
<dbReference type="InterPro" id="IPR036188">
    <property type="entry name" value="FAD/NAD-bd_sf"/>
</dbReference>
<dbReference type="GO" id="GO:0016614">
    <property type="term" value="F:oxidoreductase activity, acting on CH-OH group of donors"/>
    <property type="evidence" value="ECO:0007669"/>
    <property type="project" value="InterPro"/>
</dbReference>
<dbReference type="PROSITE" id="PS00624">
    <property type="entry name" value="GMC_OXRED_2"/>
    <property type="match status" value="1"/>
</dbReference>
<keyword evidence="8" id="KW-1185">Reference proteome</keyword>
<dbReference type="InterPro" id="IPR007867">
    <property type="entry name" value="GMC_OxRtase_C"/>
</dbReference>
<evidence type="ECO:0000256" key="1">
    <source>
        <dbReference type="ARBA" id="ARBA00001974"/>
    </source>
</evidence>
<keyword evidence="4 5" id="KW-0274">FAD</keyword>
<organism evidence="7 8">
    <name type="scientific">Zavarzinia aquatilis</name>
    <dbReference type="NCBI Taxonomy" id="2211142"/>
    <lineage>
        <taxon>Bacteria</taxon>
        <taxon>Pseudomonadati</taxon>
        <taxon>Pseudomonadota</taxon>
        <taxon>Alphaproteobacteria</taxon>
        <taxon>Rhodospirillales</taxon>
        <taxon>Zavarziniaceae</taxon>
        <taxon>Zavarzinia</taxon>
    </lineage>
</organism>
<dbReference type="Proteomes" id="UP000245461">
    <property type="component" value="Unassembled WGS sequence"/>
</dbReference>
<sequence length="528" mass="56138">MEAFDHIVVGGGSAGCVAAAWLAGKARVLLLEAGDPALAHPETLTADGFKDAFSNDALMWHRMSAPQKDCGGRPIYVGTGRGMGGSGSVNGMVYTRGDRRDFDAWPEGWRWDDIVPAFQAVESRLGIRPRPPTPFAESFLAAAVEAGFERKDGMNDGDLAGVVGANDMNYAGDQRRSSYRAFVHDDPPAGLTVRTGARLRRVVFEGGRAVAVDYAKDGRVERARVTGELVMAAGALETPRLLMLSGVGPAAELARHGIPVVKDAPGIGRNLQDHPNVCMFYTAKAPVDFQYPQVYGFDVAARKAGEPRGAPPDTCFVCYAAPASLKESMRRMVPVLALPGRLHDVALLRRLLRGAIELAFRLPPLRRFVDSLFGIVVILGKPTSRGCLRLASADPDAPAVIDLGYYTSAADRATMEAGIARARDIAARGPLARAGAKPLSAGAKPVAGASLWRWLAGATMTTFHFCGTCRMGEDADSPVDTRLRLKGLANVRVADASVMPEIPVSALNAPSMMIGQRAADFILSGDMA</sequence>
<dbReference type="PIRSF" id="PIRSF000137">
    <property type="entry name" value="Alcohol_oxidase"/>
    <property type="match status" value="1"/>
</dbReference>
<evidence type="ECO:0000256" key="2">
    <source>
        <dbReference type="ARBA" id="ARBA00010790"/>
    </source>
</evidence>
<gene>
    <name evidence="7" type="ORF">DKG74_09405</name>
</gene>
<name>A0A317EDW1_9PROT</name>
<dbReference type="SUPFAM" id="SSF54373">
    <property type="entry name" value="FAD-linked reductases, C-terminal domain"/>
    <property type="match status" value="1"/>
</dbReference>
<dbReference type="PANTHER" id="PTHR11552">
    <property type="entry name" value="GLUCOSE-METHANOL-CHOLINE GMC OXIDOREDUCTASE"/>
    <property type="match status" value="1"/>
</dbReference>
<evidence type="ECO:0000256" key="5">
    <source>
        <dbReference type="PIRSR" id="PIRSR000137-2"/>
    </source>
</evidence>
<comment type="caution">
    <text evidence="7">The sequence shown here is derived from an EMBL/GenBank/DDBJ whole genome shotgun (WGS) entry which is preliminary data.</text>
</comment>
<evidence type="ECO:0000313" key="7">
    <source>
        <dbReference type="EMBL" id="PWR24320.1"/>
    </source>
</evidence>
<dbReference type="Pfam" id="PF05199">
    <property type="entry name" value="GMC_oxred_C"/>
    <property type="match status" value="1"/>
</dbReference>